<protein>
    <submittedName>
        <fullName evidence="2">Uncharacterized protein</fullName>
    </submittedName>
</protein>
<evidence type="ECO:0000313" key="2">
    <source>
        <dbReference type="EMBL" id="NNU26215.1"/>
    </source>
</evidence>
<dbReference type="AlphaFoldDB" id="A0A849K357"/>
<comment type="caution">
    <text evidence="2">The sequence shown here is derived from an EMBL/GenBank/DDBJ whole genome shotgun (WGS) entry which is preliminary data.</text>
</comment>
<keyword evidence="3" id="KW-1185">Reference proteome</keyword>
<dbReference type="EMBL" id="JABFAJ010000003">
    <property type="protein sequence ID" value="NNU26215.1"/>
    <property type="molecule type" value="Genomic_DNA"/>
</dbReference>
<name>A0A849K357_9MICO</name>
<feature type="chain" id="PRO_5032678939" evidence="1">
    <location>
        <begin position="27"/>
        <end position="155"/>
    </location>
</feature>
<keyword evidence="1" id="KW-0732">Signal</keyword>
<gene>
    <name evidence="2" type="ORF">HLI28_01480</name>
</gene>
<accession>A0A849K357</accession>
<sequence>MKIQRIAAGTAAVALATLGVAGTAHAADDSTTVPGHQGRDGTVVGHYTSLYAEDDAGDWYWDLGDGRVMGTVDGTDELDPDTVVTCDYQVIYRGDFGDDPSLDDGWIKNNIRCDDGTTYNSTYVSSEDPRYTGEHPIWGTWDIVVSTVSGQGNTV</sequence>
<evidence type="ECO:0000256" key="1">
    <source>
        <dbReference type="SAM" id="SignalP"/>
    </source>
</evidence>
<organism evidence="2 3">
    <name type="scientific">Isoptericola sediminis</name>
    <dbReference type="NCBI Taxonomy" id="2733572"/>
    <lineage>
        <taxon>Bacteria</taxon>
        <taxon>Bacillati</taxon>
        <taxon>Actinomycetota</taxon>
        <taxon>Actinomycetes</taxon>
        <taxon>Micrococcales</taxon>
        <taxon>Promicromonosporaceae</taxon>
        <taxon>Isoptericola</taxon>
    </lineage>
</organism>
<proteinExistence type="predicted"/>
<dbReference type="RefSeq" id="WP_171245719.1">
    <property type="nucleotide sequence ID" value="NZ_JABFAJ010000003.1"/>
</dbReference>
<feature type="signal peptide" evidence="1">
    <location>
        <begin position="1"/>
        <end position="26"/>
    </location>
</feature>
<dbReference type="Proteomes" id="UP000557204">
    <property type="component" value="Unassembled WGS sequence"/>
</dbReference>
<reference evidence="2 3" key="1">
    <citation type="submission" date="2020-05" db="EMBL/GenBank/DDBJ databases">
        <title>Genome sequence of Isoptericola sp. JC619 isolated from Chilika lagoon, India.</title>
        <authorList>
            <person name="Kumar D."/>
            <person name="Appam K."/>
            <person name="Gandham S."/>
            <person name="Uppada J."/>
            <person name="Sasikala C."/>
            <person name="Venkata Ramana C."/>
        </authorList>
    </citation>
    <scope>NUCLEOTIDE SEQUENCE [LARGE SCALE GENOMIC DNA]</scope>
    <source>
        <strain evidence="2 3">JC619</strain>
    </source>
</reference>
<evidence type="ECO:0000313" key="3">
    <source>
        <dbReference type="Proteomes" id="UP000557204"/>
    </source>
</evidence>